<dbReference type="WBParaSite" id="DME_0000725201-mRNA-1">
    <property type="protein sequence ID" value="DME_0000725201-mRNA-1"/>
    <property type="gene ID" value="DME_0000725201"/>
</dbReference>
<dbReference type="Gene3D" id="2.30.30.100">
    <property type="match status" value="1"/>
</dbReference>
<organism evidence="14 16">
    <name type="scientific">Dracunculus medinensis</name>
    <name type="common">Guinea worm</name>
    <dbReference type="NCBI Taxonomy" id="318479"/>
    <lineage>
        <taxon>Eukaryota</taxon>
        <taxon>Metazoa</taxon>
        <taxon>Ecdysozoa</taxon>
        <taxon>Nematoda</taxon>
        <taxon>Chromadorea</taxon>
        <taxon>Rhabditida</taxon>
        <taxon>Spirurina</taxon>
        <taxon>Dracunculoidea</taxon>
        <taxon>Dracunculidae</taxon>
        <taxon>Dracunculus</taxon>
    </lineage>
</organism>
<evidence type="ECO:0000256" key="5">
    <source>
        <dbReference type="ARBA" id="ARBA00022664"/>
    </source>
</evidence>
<evidence type="ECO:0000256" key="2">
    <source>
        <dbReference type="ARBA" id="ARBA00004496"/>
    </source>
</evidence>
<comment type="similarity">
    <text evidence="3 10">Belongs to the snRNP core protein family.</text>
</comment>
<dbReference type="FunFam" id="2.30.30.100:FF:000016">
    <property type="entry name" value="Small nuclear ribonucleoprotein Sm D1"/>
    <property type="match status" value="1"/>
</dbReference>
<proteinExistence type="inferred from homology"/>
<evidence type="ECO:0000256" key="3">
    <source>
        <dbReference type="ARBA" id="ARBA00008146"/>
    </source>
</evidence>
<dbReference type="GO" id="GO:0003723">
    <property type="term" value="F:RNA binding"/>
    <property type="evidence" value="ECO:0007669"/>
    <property type="project" value="InterPro"/>
</dbReference>
<evidence type="ECO:0000256" key="10">
    <source>
        <dbReference type="RuleBase" id="RU365054"/>
    </source>
</evidence>
<comment type="subcellular location">
    <subcellularLocation>
        <location evidence="2">Cytoplasm</location>
    </subcellularLocation>
    <subcellularLocation>
        <location evidence="1 10">Nucleus</location>
    </subcellularLocation>
</comment>
<keyword evidence="6" id="KW-0747">Spliceosome</keyword>
<gene>
    <name evidence="13" type="ORF">DME_LOCUS9920</name>
</gene>
<evidence type="ECO:0000259" key="12">
    <source>
        <dbReference type="PROSITE" id="PS52002"/>
    </source>
</evidence>
<dbReference type="InterPro" id="IPR034102">
    <property type="entry name" value="Sm_D1"/>
</dbReference>
<feature type="domain" description="Sm" evidence="12">
    <location>
        <begin position="2"/>
        <end position="74"/>
    </location>
</feature>
<protein>
    <recommendedName>
        <fullName evidence="10">Small nuclear ribonucleoprotein Sm D1</fullName>
    </recommendedName>
    <alternativeName>
        <fullName evidence="10">snRNP core protein D1</fullName>
    </alternativeName>
</protein>
<evidence type="ECO:0000313" key="14">
    <source>
        <dbReference type="Proteomes" id="UP000038040"/>
    </source>
</evidence>
<evidence type="ECO:0000313" key="15">
    <source>
        <dbReference type="Proteomes" id="UP000274756"/>
    </source>
</evidence>
<dbReference type="EMBL" id="UYYG01001196">
    <property type="protein sequence ID" value="VDN59947.1"/>
    <property type="molecule type" value="Genomic_DNA"/>
</dbReference>
<evidence type="ECO:0000256" key="6">
    <source>
        <dbReference type="ARBA" id="ARBA00022728"/>
    </source>
</evidence>
<keyword evidence="9 10" id="KW-0687">Ribonucleoprotein</keyword>
<feature type="compositionally biased region" description="Basic residues" evidence="11">
    <location>
        <begin position="103"/>
        <end position="122"/>
    </location>
</feature>
<dbReference type="Proteomes" id="UP000274756">
    <property type="component" value="Unassembled WGS sequence"/>
</dbReference>
<dbReference type="OrthoDB" id="9626941at2759"/>
<dbReference type="InterPro" id="IPR047575">
    <property type="entry name" value="Sm"/>
</dbReference>
<keyword evidence="4" id="KW-0963">Cytoplasm</keyword>
<comment type="function">
    <text evidence="10">Plays a role in pre-mRNA splicing as a core component of the spliceosomal U1, U2, U4 and U5 small nuclear ribonucleoproteins (snRNPs), the building blocks of the spliceosome.</text>
</comment>
<dbReference type="InterPro" id="IPR010920">
    <property type="entry name" value="LSM_dom_sf"/>
</dbReference>
<keyword evidence="5 10" id="KW-0507">mRNA processing</keyword>
<reference evidence="13 15" key="2">
    <citation type="submission" date="2018-11" db="EMBL/GenBank/DDBJ databases">
        <authorList>
            <consortium name="Pathogen Informatics"/>
        </authorList>
    </citation>
    <scope>NUCLEOTIDE SEQUENCE [LARGE SCALE GENOMIC DNA]</scope>
</reference>
<reference evidence="16" key="1">
    <citation type="submission" date="2017-02" db="UniProtKB">
        <authorList>
            <consortium name="WormBaseParasite"/>
        </authorList>
    </citation>
    <scope>IDENTIFICATION</scope>
</reference>
<dbReference type="Pfam" id="PF01423">
    <property type="entry name" value="LSM"/>
    <property type="match status" value="1"/>
</dbReference>
<evidence type="ECO:0000256" key="7">
    <source>
        <dbReference type="ARBA" id="ARBA00023187"/>
    </source>
</evidence>
<dbReference type="STRING" id="318479.A0A0N4UI38"/>
<name>A0A0N4UI38_DRAME</name>
<keyword evidence="15" id="KW-1185">Reference proteome</keyword>
<evidence type="ECO:0000313" key="16">
    <source>
        <dbReference type="WBParaSite" id="DME_0000725201-mRNA-1"/>
    </source>
</evidence>
<dbReference type="SUPFAM" id="SSF50182">
    <property type="entry name" value="Sm-like ribonucleoproteins"/>
    <property type="match status" value="1"/>
</dbReference>
<dbReference type="InterPro" id="IPR001163">
    <property type="entry name" value="Sm_dom_euk/arc"/>
</dbReference>
<dbReference type="SMART" id="SM00651">
    <property type="entry name" value="Sm"/>
    <property type="match status" value="1"/>
</dbReference>
<evidence type="ECO:0000256" key="9">
    <source>
        <dbReference type="ARBA" id="ARBA00023274"/>
    </source>
</evidence>
<evidence type="ECO:0000256" key="8">
    <source>
        <dbReference type="ARBA" id="ARBA00023242"/>
    </source>
</evidence>
<evidence type="ECO:0000256" key="11">
    <source>
        <dbReference type="SAM" id="MobiDB-lite"/>
    </source>
</evidence>
<dbReference type="GO" id="GO:0000387">
    <property type="term" value="P:spliceosomal snRNP assembly"/>
    <property type="evidence" value="ECO:0007669"/>
    <property type="project" value="UniProtKB-UniRule"/>
</dbReference>
<evidence type="ECO:0000313" key="13">
    <source>
        <dbReference type="EMBL" id="VDN59947.1"/>
    </source>
</evidence>
<dbReference type="AlphaFoldDB" id="A0A0N4UI38"/>
<keyword evidence="7 10" id="KW-0508">mRNA splicing</keyword>
<accession>A0A0N4UI38</accession>
<feature type="region of interest" description="Disordered" evidence="11">
    <location>
        <begin position="85"/>
        <end position="122"/>
    </location>
</feature>
<dbReference type="InterPro" id="IPR027141">
    <property type="entry name" value="LSm4/Sm_D1/D3"/>
</dbReference>
<dbReference type="GO" id="GO:0005737">
    <property type="term" value="C:cytoplasm"/>
    <property type="evidence" value="ECO:0007669"/>
    <property type="project" value="UniProtKB-SubCell"/>
</dbReference>
<dbReference type="Proteomes" id="UP000038040">
    <property type="component" value="Unplaced"/>
</dbReference>
<dbReference type="PROSITE" id="PS52002">
    <property type="entry name" value="SM"/>
    <property type="match status" value="1"/>
</dbReference>
<sequence>MKLVRFLMKLAHETVTIELKNGTTVEGTINGVDVAMNMHLRAVKVRHRNGEAVSLDTLSVRGNNIRQIRLPDSIALDTLLVDDEPRKKAARGGRGRAVGRGGPRGRSRGRGGPRGRGAFRTR</sequence>
<evidence type="ECO:0000256" key="4">
    <source>
        <dbReference type="ARBA" id="ARBA00022490"/>
    </source>
</evidence>
<dbReference type="PANTHER" id="PTHR23338">
    <property type="entry name" value="SMALL NUCLEAR RIBONUCLEOPROTEIN SM"/>
    <property type="match status" value="1"/>
</dbReference>
<dbReference type="CDD" id="cd01724">
    <property type="entry name" value="Sm_D1"/>
    <property type="match status" value="1"/>
</dbReference>
<keyword evidence="8 10" id="KW-0539">Nucleus</keyword>
<evidence type="ECO:0000256" key="1">
    <source>
        <dbReference type="ARBA" id="ARBA00004123"/>
    </source>
</evidence>
<dbReference type="GO" id="GO:0005681">
    <property type="term" value="C:spliceosomal complex"/>
    <property type="evidence" value="ECO:0007669"/>
    <property type="project" value="UniProtKB-KW"/>
</dbReference>